<dbReference type="PROSITE" id="PS01124">
    <property type="entry name" value="HTH_ARAC_FAMILY_2"/>
    <property type="match status" value="1"/>
</dbReference>
<dbReference type="SUPFAM" id="SSF46689">
    <property type="entry name" value="Homeodomain-like"/>
    <property type="match status" value="2"/>
</dbReference>
<dbReference type="EMBL" id="RJJR01000007">
    <property type="protein sequence ID" value="RNI36683.1"/>
    <property type="molecule type" value="Genomic_DNA"/>
</dbReference>
<evidence type="ECO:0000256" key="1">
    <source>
        <dbReference type="ARBA" id="ARBA00023015"/>
    </source>
</evidence>
<name>A0A3M9NHK6_9BACT</name>
<dbReference type="InterPro" id="IPR052158">
    <property type="entry name" value="INH-QAR"/>
</dbReference>
<dbReference type="InterPro" id="IPR009057">
    <property type="entry name" value="Homeodomain-like_sf"/>
</dbReference>
<evidence type="ECO:0000313" key="4">
    <source>
        <dbReference type="EMBL" id="RNI36683.1"/>
    </source>
</evidence>
<dbReference type="OrthoDB" id="9803764at2"/>
<accession>A0A3M9NHK6</accession>
<proteinExistence type="predicted"/>
<evidence type="ECO:0000313" key="5">
    <source>
        <dbReference type="Proteomes" id="UP000267223"/>
    </source>
</evidence>
<dbReference type="CDD" id="cd03138">
    <property type="entry name" value="GATase1_AraC_2"/>
    <property type="match status" value="1"/>
</dbReference>
<keyword evidence="1" id="KW-0805">Transcription regulation</keyword>
<dbReference type="RefSeq" id="WP_123120601.1">
    <property type="nucleotide sequence ID" value="NZ_RJJR01000007.1"/>
</dbReference>
<dbReference type="Pfam" id="PF01965">
    <property type="entry name" value="DJ-1_PfpI"/>
    <property type="match status" value="1"/>
</dbReference>
<dbReference type="Pfam" id="PF12833">
    <property type="entry name" value="HTH_18"/>
    <property type="match status" value="1"/>
</dbReference>
<organism evidence="4 5">
    <name type="scientific">Hanamia caeni</name>
    <dbReference type="NCBI Taxonomy" id="2294116"/>
    <lineage>
        <taxon>Bacteria</taxon>
        <taxon>Pseudomonadati</taxon>
        <taxon>Bacteroidota</taxon>
        <taxon>Chitinophagia</taxon>
        <taxon>Chitinophagales</taxon>
        <taxon>Chitinophagaceae</taxon>
        <taxon>Hanamia</taxon>
    </lineage>
</organism>
<keyword evidence="2" id="KW-0804">Transcription</keyword>
<dbReference type="Gene3D" id="3.40.50.880">
    <property type="match status" value="1"/>
</dbReference>
<evidence type="ECO:0000256" key="2">
    <source>
        <dbReference type="ARBA" id="ARBA00023163"/>
    </source>
</evidence>
<sequence>MKRVAILITHHAIIAAIGNTRYLFDMVNNFLKKSGKEPKFDVKLVGSKKEMKLNGGVFTIHVDTTTDTFNETDLVIIPPMSGDMVQNVDLNKEYVSWIIDQHSRGAEVASLCVGSFILADTGLLNGQQCSTHWQSANEFKHRFPEIDLVDEKIITDHNGLYTSGGSNSYWNLLVYLIEKFTDRETSIWASKYFEVERNRDSQSLFTIFEGSKLHGDDAVLAAQNHIETSFTEKLNIDSLADLVHLGRRTFQRRFQKATHLTVKEYVQKLRIEAAKKLLEENKLSVQEVMYESGYSDAKAFRATFKKVSGVSPLVYRQKFK</sequence>
<feature type="domain" description="HTH araC/xylS-type" evidence="3">
    <location>
        <begin position="220"/>
        <end position="318"/>
    </location>
</feature>
<dbReference type="GO" id="GO:0003700">
    <property type="term" value="F:DNA-binding transcription factor activity"/>
    <property type="evidence" value="ECO:0007669"/>
    <property type="project" value="InterPro"/>
</dbReference>
<dbReference type="Proteomes" id="UP000267223">
    <property type="component" value="Unassembled WGS sequence"/>
</dbReference>
<protein>
    <submittedName>
        <fullName evidence="4">Helix-turn-helix domain-containing protein</fullName>
    </submittedName>
</protein>
<dbReference type="InterPro" id="IPR002818">
    <property type="entry name" value="DJ-1/PfpI"/>
</dbReference>
<dbReference type="AlphaFoldDB" id="A0A3M9NHK6"/>
<dbReference type="PANTHER" id="PTHR43130">
    <property type="entry name" value="ARAC-FAMILY TRANSCRIPTIONAL REGULATOR"/>
    <property type="match status" value="1"/>
</dbReference>
<dbReference type="GO" id="GO:0043565">
    <property type="term" value="F:sequence-specific DNA binding"/>
    <property type="evidence" value="ECO:0007669"/>
    <property type="project" value="InterPro"/>
</dbReference>
<evidence type="ECO:0000259" key="3">
    <source>
        <dbReference type="PROSITE" id="PS01124"/>
    </source>
</evidence>
<keyword evidence="5" id="KW-1185">Reference proteome</keyword>
<reference evidence="4 5" key="1">
    <citation type="submission" date="2018-11" db="EMBL/GenBank/DDBJ databases">
        <title>Draft genome sequence of Ferruginibacter sp. BO-59.</title>
        <authorList>
            <person name="Im W.T."/>
        </authorList>
    </citation>
    <scope>NUCLEOTIDE SEQUENCE [LARGE SCALE GENOMIC DNA]</scope>
    <source>
        <strain evidence="4 5">BO-59</strain>
    </source>
</reference>
<comment type="caution">
    <text evidence="4">The sequence shown here is derived from an EMBL/GenBank/DDBJ whole genome shotgun (WGS) entry which is preliminary data.</text>
</comment>
<dbReference type="InterPro" id="IPR018060">
    <property type="entry name" value="HTH_AraC"/>
</dbReference>
<dbReference type="SUPFAM" id="SSF52317">
    <property type="entry name" value="Class I glutamine amidotransferase-like"/>
    <property type="match status" value="1"/>
</dbReference>
<dbReference type="PANTHER" id="PTHR43130:SF11">
    <property type="entry name" value="TRANSCRIPTIONAL REGULATORY PROTEIN"/>
    <property type="match status" value="1"/>
</dbReference>
<dbReference type="Gene3D" id="1.10.10.60">
    <property type="entry name" value="Homeodomain-like"/>
    <property type="match status" value="2"/>
</dbReference>
<gene>
    <name evidence="4" type="ORF">EFY79_10160</name>
</gene>
<dbReference type="InterPro" id="IPR029062">
    <property type="entry name" value="Class_I_gatase-like"/>
</dbReference>
<dbReference type="SMART" id="SM00342">
    <property type="entry name" value="HTH_ARAC"/>
    <property type="match status" value="1"/>
</dbReference>